<evidence type="ECO:0000313" key="1">
    <source>
        <dbReference type="EMBL" id="BAW16083.1"/>
    </source>
</evidence>
<sequence length="185" mass="21510">MDIVDIYMECGDFHKAVECSGLPIHVAHLKLLQSGCLKIQDKIQYGSRTAKLGGMAEELFRKYVPDAVDANKYFKKNNPVYDFWFDGLTIDVKYSSLHKNKNGNSTYWQFRTKGEQDFIVAFLEKECGLELQDPIILLVPMQFLDEQKELHISQSGLWLKEFQIEPEELYSLLKEYANLRKEGLF</sequence>
<dbReference type="EMBL" id="AP014880">
    <property type="protein sequence ID" value="BAW16083.1"/>
    <property type="molecule type" value="Genomic_DNA"/>
</dbReference>
<proteinExistence type="predicted"/>
<gene>
    <name evidence="1" type="ORF">SITYG_00970</name>
    <name evidence="2" type="ORF">SITYG_10810</name>
</gene>
<organism evidence="2 3">
    <name type="scientific">Streptococcus intermedius</name>
    <dbReference type="NCBI Taxonomy" id="1338"/>
    <lineage>
        <taxon>Bacteria</taxon>
        <taxon>Bacillati</taxon>
        <taxon>Bacillota</taxon>
        <taxon>Bacilli</taxon>
        <taxon>Lactobacillales</taxon>
        <taxon>Streptococcaceae</taxon>
        <taxon>Streptococcus</taxon>
        <taxon>Streptococcus anginosus group</taxon>
    </lineage>
</organism>
<protein>
    <submittedName>
        <fullName evidence="2">Uncharacterized protein</fullName>
    </submittedName>
</protein>
<accession>A0AAD1C803</accession>
<evidence type="ECO:0000313" key="3">
    <source>
        <dbReference type="Proteomes" id="UP000217792"/>
    </source>
</evidence>
<evidence type="ECO:0000313" key="2">
    <source>
        <dbReference type="EMBL" id="BAW17060.1"/>
    </source>
</evidence>
<reference evidence="2 3" key="1">
    <citation type="journal article" date="2017" name="Infect. Immun.">
        <title>Characterization of the Pathogenicity of Streptococcus intermedius TYG1620 Isolated from a Human Brain Abscess Based on the Complete Genome Sequence with Transcriptome Analysis and Transposon Mutagenesis in a Murine Subcutaneous Abscess Model.</title>
        <authorList>
            <person name="Hasegawa N."/>
            <person name="Sekizuka T."/>
            <person name="Sugi Y."/>
            <person name="Kawakami N."/>
            <person name="Ogasawara Y."/>
            <person name="Kato K."/>
            <person name="Yamashita A."/>
            <person name="Takeuchi F."/>
            <person name="Kuroda M."/>
        </authorList>
    </citation>
    <scope>NUCLEOTIDE SEQUENCE [LARGE SCALE GENOMIC DNA]</scope>
    <source>
        <strain evidence="2 3">TYG1620</strain>
    </source>
</reference>
<dbReference type="EMBL" id="AP014880">
    <property type="protein sequence ID" value="BAW17060.1"/>
    <property type="molecule type" value="Genomic_DNA"/>
</dbReference>
<dbReference type="RefSeq" id="WP_096362387.1">
    <property type="nucleotide sequence ID" value="NZ_AP014880.1"/>
</dbReference>
<dbReference type="Proteomes" id="UP000217792">
    <property type="component" value="Chromosome"/>
</dbReference>
<dbReference type="AlphaFoldDB" id="A0AAD1C803"/>
<name>A0AAD1C803_STRIT</name>